<dbReference type="KEGG" id="abas:ACPOL_5129"/>
<name>A0A2Z5G581_9BACT</name>
<accession>A0A2Z5G581</accession>
<keyword evidence="2" id="KW-1185">Reference proteome</keyword>
<dbReference type="Proteomes" id="UP000253606">
    <property type="component" value="Chromosome"/>
</dbReference>
<evidence type="ECO:0000313" key="2">
    <source>
        <dbReference type="Proteomes" id="UP000253606"/>
    </source>
</evidence>
<protein>
    <submittedName>
        <fullName evidence="1">Uncharacterized protein</fullName>
    </submittedName>
</protein>
<dbReference type="AlphaFoldDB" id="A0A2Z5G581"/>
<evidence type="ECO:0000313" key="1">
    <source>
        <dbReference type="EMBL" id="AXC14383.1"/>
    </source>
</evidence>
<reference evidence="1 2" key="1">
    <citation type="journal article" date="2018" name="Front. Microbiol.">
        <title>Hydrolytic Capabilities as a Key to Environmental Success: Chitinolytic and Cellulolytic Acidobacteria From Acidic Sub-arctic Soils and Boreal Peatlands.</title>
        <authorList>
            <person name="Belova S.E."/>
            <person name="Ravin N.V."/>
            <person name="Pankratov T.A."/>
            <person name="Rakitin A.L."/>
            <person name="Ivanova A.A."/>
            <person name="Beletsky A.V."/>
            <person name="Mardanov A.V."/>
            <person name="Sinninghe Damste J.S."/>
            <person name="Dedysh S.N."/>
        </authorList>
    </citation>
    <scope>NUCLEOTIDE SEQUENCE [LARGE SCALE GENOMIC DNA]</scope>
    <source>
        <strain evidence="1 2">SBC82</strain>
    </source>
</reference>
<proteinExistence type="predicted"/>
<dbReference type="OrthoDB" id="1448862at2"/>
<sequence length="172" mass="18591">MTKPMNAIRRAKPIQGQLLSVTGLLLLLAILSSALSGCAVKLIGDYDETFDKGVTDIEQKAELYFAKLKSTPDTPFDQAFYDDITARLAVLKARAVAMPKYDILVQQITNLQSQFDDFHQLDKSAGRPISAAIVSSAQSGISVSFESILKLEIALKRTGTTSKAALAPATQK</sequence>
<dbReference type="EMBL" id="CP030840">
    <property type="protein sequence ID" value="AXC14383.1"/>
    <property type="molecule type" value="Genomic_DNA"/>
</dbReference>
<gene>
    <name evidence="1" type="ORF">ACPOL_5129</name>
</gene>
<organism evidence="1 2">
    <name type="scientific">Acidisarcina polymorpha</name>
    <dbReference type="NCBI Taxonomy" id="2211140"/>
    <lineage>
        <taxon>Bacteria</taxon>
        <taxon>Pseudomonadati</taxon>
        <taxon>Acidobacteriota</taxon>
        <taxon>Terriglobia</taxon>
        <taxon>Terriglobales</taxon>
        <taxon>Acidobacteriaceae</taxon>
        <taxon>Acidisarcina</taxon>
    </lineage>
</organism>
<dbReference type="RefSeq" id="WP_150133111.1">
    <property type="nucleotide sequence ID" value="NZ_CP030840.1"/>
</dbReference>